<evidence type="ECO:0000313" key="3">
    <source>
        <dbReference type="Proteomes" id="UP000176050"/>
    </source>
</evidence>
<gene>
    <name evidence="2" type="ORF">LPB138_05515</name>
</gene>
<accession>A0A1D8P6G2</accession>
<dbReference type="OrthoDB" id="88903at2"/>
<dbReference type="InterPro" id="IPR011646">
    <property type="entry name" value="KAP_P-loop"/>
</dbReference>
<dbReference type="InterPro" id="IPR027417">
    <property type="entry name" value="P-loop_NTPase"/>
</dbReference>
<sequence>MFLYIHYMKTTHIEKIIDTYLKKEKTQSAILINGVWGSGKTFYLKSQLKEIIEKNNLKIMYISLNGISSIESLEHKLFLHFIPKLGKNQNDLVKSITNISTNLANATTKLFFRTEATDLLKGSTVKSFNFKKFCICLDDLERCKIPVDELFGYLSEFTEHKHTKCIVLADEEKIKKQKSNKKIALKYDKIKEKVISRVLNYDPKLSSIFPNLIQKYKSKTVFYKFLEQNKSLIISIFKEQKVKNLRNIIFYLDILEAIHPNIKIADQKYVQEILFITAVFSIEFKNGNLTSKDNNDFKEFKEINKDWYSRIVSNFLGNNNDEPRKKSSSEIFYEKYLTKRIDQYYFYPSIYQFILSGFLDSKKLKEELKNREPEKVSEEIISFRKLLNYKFRELNDDEFESSSKYVLEKAEEGFYWMYDYKQIANFYYHFIDKKLIDIPKKDLETKLLKGLKISAKRKEFHLATFETLKHFNTPDPDTKKILNKIFEFHIKIQSEKNTETSKQISKLISNNDIVELAVLFSKEKFNKAFLPLVNVSSFIKAIKKSENKMIFTLCEIFKDRYDYNNVIDFMKGDLDFLNNITEKIEYYKSNLNPDERVRVLNLNEFIDALKEIIKKLSLEVK</sequence>
<keyword evidence="3" id="KW-1185">Reference proteome</keyword>
<dbReference type="Gene3D" id="3.40.50.300">
    <property type="entry name" value="P-loop containing nucleotide triphosphate hydrolases"/>
    <property type="match status" value="1"/>
</dbReference>
<feature type="domain" description="KAP NTPase" evidence="1">
    <location>
        <begin position="15"/>
        <end position="214"/>
    </location>
</feature>
<dbReference type="STRING" id="1850246.LPB138_05515"/>
<dbReference type="InterPro" id="IPR001611">
    <property type="entry name" value="Leu-rich_rpt"/>
</dbReference>
<evidence type="ECO:0000259" key="1">
    <source>
        <dbReference type="Pfam" id="PF07693"/>
    </source>
</evidence>
<dbReference type="EMBL" id="CP017478">
    <property type="protein sequence ID" value="AOW20170.1"/>
    <property type="molecule type" value="Genomic_DNA"/>
</dbReference>
<organism evidence="2 3">
    <name type="scientific">Urechidicola croceus</name>
    <dbReference type="NCBI Taxonomy" id="1850246"/>
    <lineage>
        <taxon>Bacteria</taxon>
        <taxon>Pseudomonadati</taxon>
        <taxon>Bacteroidota</taxon>
        <taxon>Flavobacteriia</taxon>
        <taxon>Flavobacteriales</taxon>
        <taxon>Flavobacteriaceae</taxon>
        <taxon>Urechidicola</taxon>
    </lineage>
</organism>
<name>A0A1D8P6G2_9FLAO</name>
<reference evidence="2 3" key="1">
    <citation type="submission" date="2016-10" db="EMBL/GenBank/DDBJ databases">
        <title>Lutibacter sp. LPB0138, isolated from marine gastropod.</title>
        <authorList>
            <person name="Kim E."/>
            <person name="Yi H."/>
        </authorList>
    </citation>
    <scope>NUCLEOTIDE SEQUENCE [LARGE SCALE GENOMIC DNA]</scope>
    <source>
        <strain evidence="2 3">LPB0138</strain>
    </source>
</reference>
<dbReference type="SUPFAM" id="SSF52540">
    <property type="entry name" value="P-loop containing nucleoside triphosphate hydrolases"/>
    <property type="match status" value="1"/>
</dbReference>
<evidence type="ECO:0000313" key="2">
    <source>
        <dbReference type="EMBL" id="AOW20170.1"/>
    </source>
</evidence>
<dbReference type="PROSITE" id="PS51450">
    <property type="entry name" value="LRR"/>
    <property type="match status" value="1"/>
</dbReference>
<protein>
    <recommendedName>
        <fullName evidence="1">KAP NTPase domain-containing protein</fullName>
    </recommendedName>
</protein>
<proteinExistence type="predicted"/>
<dbReference type="Pfam" id="PF07693">
    <property type="entry name" value="KAP_NTPase"/>
    <property type="match status" value="1"/>
</dbReference>
<dbReference type="AlphaFoldDB" id="A0A1D8P6G2"/>
<dbReference type="KEGG" id="lul:LPB138_05515"/>
<dbReference type="Proteomes" id="UP000176050">
    <property type="component" value="Chromosome"/>
</dbReference>